<keyword evidence="6" id="KW-0539">Nucleus</keyword>
<accession>A0A8K0K551</accession>
<reference evidence="10" key="1">
    <citation type="submission" date="2013-04" db="EMBL/GenBank/DDBJ databases">
        <authorList>
            <person name="Qu J."/>
            <person name="Murali S.C."/>
            <person name="Bandaranaike D."/>
            <person name="Bellair M."/>
            <person name="Blankenburg K."/>
            <person name="Chao H."/>
            <person name="Dinh H."/>
            <person name="Doddapaneni H."/>
            <person name="Downs B."/>
            <person name="Dugan-Rocha S."/>
            <person name="Elkadiri S."/>
            <person name="Gnanaolivu R.D."/>
            <person name="Hernandez B."/>
            <person name="Javaid M."/>
            <person name="Jayaseelan J.C."/>
            <person name="Lee S."/>
            <person name="Li M."/>
            <person name="Ming W."/>
            <person name="Munidasa M."/>
            <person name="Muniz J."/>
            <person name="Nguyen L."/>
            <person name="Ongeri F."/>
            <person name="Osuji N."/>
            <person name="Pu L.-L."/>
            <person name="Puazo M."/>
            <person name="Qu C."/>
            <person name="Quiroz J."/>
            <person name="Raj R."/>
            <person name="Weissenberger G."/>
            <person name="Xin Y."/>
            <person name="Zou X."/>
            <person name="Han Y."/>
            <person name="Richards S."/>
            <person name="Worley K."/>
            <person name="Muzny D."/>
            <person name="Gibbs R."/>
        </authorList>
    </citation>
    <scope>NUCLEOTIDE SEQUENCE</scope>
    <source>
        <strain evidence="10">Sampled in the wild</strain>
    </source>
</reference>
<dbReference type="Pfam" id="PF00076">
    <property type="entry name" value="RRM_1"/>
    <property type="match status" value="2"/>
</dbReference>
<dbReference type="SMART" id="SM00360">
    <property type="entry name" value="RRM"/>
    <property type="match status" value="2"/>
</dbReference>
<dbReference type="InterPro" id="IPR034217">
    <property type="entry name" value="SART3_RRM1"/>
</dbReference>
<name>A0A8K0K551_LADFU</name>
<evidence type="ECO:0000259" key="9">
    <source>
        <dbReference type="PROSITE" id="PS50102"/>
    </source>
</evidence>
<evidence type="ECO:0000256" key="1">
    <source>
        <dbReference type="ARBA" id="ARBA00004123"/>
    </source>
</evidence>
<evidence type="ECO:0000256" key="3">
    <source>
        <dbReference type="ARBA" id="ARBA00022737"/>
    </source>
</evidence>
<reference evidence="10" key="2">
    <citation type="submission" date="2017-10" db="EMBL/GenBank/DDBJ databases">
        <title>Ladona fulva Genome sequencing and assembly.</title>
        <authorList>
            <person name="Murali S."/>
            <person name="Richards S."/>
            <person name="Bandaranaike D."/>
            <person name="Bellair M."/>
            <person name="Blankenburg K."/>
            <person name="Chao H."/>
            <person name="Dinh H."/>
            <person name="Doddapaneni H."/>
            <person name="Dugan-Rocha S."/>
            <person name="Elkadiri S."/>
            <person name="Gnanaolivu R."/>
            <person name="Hernandez B."/>
            <person name="Skinner E."/>
            <person name="Javaid M."/>
            <person name="Lee S."/>
            <person name="Li M."/>
            <person name="Ming W."/>
            <person name="Munidasa M."/>
            <person name="Muniz J."/>
            <person name="Nguyen L."/>
            <person name="Hughes D."/>
            <person name="Osuji N."/>
            <person name="Pu L.-L."/>
            <person name="Puazo M."/>
            <person name="Qu C."/>
            <person name="Quiroz J."/>
            <person name="Raj R."/>
            <person name="Weissenberger G."/>
            <person name="Xin Y."/>
            <person name="Zou X."/>
            <person name="Han Y."/>
            <person name="Worley K."/>
            <person name="Muzny D."/>
            <person name="Gibbs R."/>
        </authorList>
    </citation>
    <scope>NUCLEOTIDE SEQUENCE</scope>
    <source>
        <strain evidence="10">Sampled in the wild</strain>
    </source>
</reference>
<dbReference type="AlphaFoldDB" id="A0A8K0K551"/>
<keyword evidence="2" id="KW-0507">mRNA processing</keyword>
<dbReference type="CDD" id="cd12391">
    <property type="entry name" value="RRM1_SART3"/>
    <property type="match status" value="1"/>
</dbReference>
<keyword evidence="5" id="KW-0508">mRNA splicing</keyword>
<dbReference type="GO" id="GO:0003723">
    <property type="term" value="F:RNA binding"/>
    <property type="evidence" value="ECO:0007669"/>
    <property type="project" value="UniProtKB-UniRule"/>
</dbReference>
<evidence type="ECO:0000256" key="5">
    <source>
        <dbReference type="ARBA" id="ARBA00023187"/>
    </source>
</evidence>
<dbReference type="SMART" id="SM00386">
    <property type="entry name" value="HAT"/>
    <property type="match status" value="8"/>
</dbReference>
<dbReference type="PANTHER" id="PTHR17204:SF25">
    <property type="entry name" value="RRM DOMAIN-CONTAINING PROTEIN"/>
    <property type="match status" value="1"/>
</dbReference>
<evidence type="ECO:0000256" key="4">
    <source>
        <dbReference type="ARBA" id="ARBA00022884"/>
    </source>
</evidence>
<dbReference type="Pfam" id="PF05843">
    <property type="entry name" value="Suf"/>
    <property type="match status" value="1"/>
</dbReference>
<keyword evidence="4 7" id="KW-0694">RNA-binding</keyword>
<dbReference type="Proteomes" id="UP000792457">
    <property type="component" value="Unassembled WGS sequence"/>
</dbReference>
<protein>
    <recommendedName>
        <fullName evidence="9">RRM domain-containing protein</fullName>
    </recommendedName>
</protein>
<dbReference type="InterPro" id="IPR003107">
    <property type="entry name" value="HAT"/>
</dbReference>
<feature type="compositionally biased region" description="Acidic residues" evidence="8">
    <location>
        <begin position="9"/>
        <end position="47"/>
    </location>
</feature>
<feature type="region of interest" description="Disordered" evidence="8">
    <location>
        <begin position="580"/>
        <end position="677"/>
    </location>
</feature>
<comment type="caution">
    <text evidence="10">The sequence shown here is derived from an EMBL/GenBank/DDBJ whole genome shotgun (WGS) entry which is preliminary data.</text>
</comment>
<dbReference type="EMBL" id="KZ308345">
    <property type="protein sequence ID" value="KAG8227862.1"/>
    <property type="molecule type" value="Genomic_DNA"/>
</dbReference>
<dbReference type="InterPro" id="IPR000504">
    <property type="entry name" value="RRM_dom"/>
</dbReference>
<dbReference type="InterPro" id="IPR011990">
    <property type="entry name" value="TPR-like_helical_dom_sf"/>
</dbReference>
<dbReference type="Gene3D" id="1.25.40.10">
    <property type="entry name" value="Tetratricopeptide repeat domain"/>
    <property type="match status" value="2"/>
</dbReference>
<feature type="domain" description="RRM" evidence="9">
    <location>
        <begin position="691"/>
        <end position="767"/>
    </location>
</feature>
<organism evidence="10 11">
    <name type="scientific">Ladona fulva</name>
    <name type="common">Scarce chaser dragonfly</name>
    <name type="synonym">Libellula fulva</name>
    <dbReference type="NCBI Taxonomy" id="123851"/>
    <lineage>
        <taxon>Eukaryota</taxon>
        <taxon>Metazoa</taxon>
        <taxon>Ecdysozoa</taxon>
        <taxon>Arthropoda</taxon>
        <taxon>Hexapoda</taxon>
        <taxon>Insecta</taxon>
        <taxon>Pterygota</taxon>
        <taxon>Palaeoptera</taxon>
        <taxon>Odonata</taxon>
        <taxon>Epiprocta</taxon>
        <taxon>Anisoptera</taxon>
        <taxon>Libelluloidea</taxon>
        <taxon>Libellulidae</taxon>
        <taxon>Ladona</taxon>
    </lineage>
</organism>
<proteinExistence type="predicted"/>
<feature type="region of interest" description="Disordered" evidence="8">
    <location>
        <begin position="1"/>
        <end position="47"/>
    </location>
</feature>
<dbReference type="OrthoDB" id="360390at2759"/>
<keyword evidence="3" id="KW-0677">Repeat</keyword>
<feature type="domain" description="RRM" evidence="9">
    <location>
        <begin position="785"/>
        <end position="835"/>
    </location>
</feature>
<evidence type="ECO:0000313" key="10">
    <source>
        <dbReference type="EMBL" id="KAG8227862.1"/>
    </source>
</evidence>
<dbReference type="Gene3D" id="3.30.70.330">
    <property type="match status" value="2"/>
</dbReference>
<comment type="subcellular location">
    <subcellularLocation>
        <location evidence="1">Nucleus</location>
    </subcellularLocation>
</comment>
<dbReference type="SUPFAM" id="SSF48452">
    <property type="entry name" value="TPR-like"/>
    <property type="match status" value="1"/>
</dbReference>
<dbReference type="PANTHER" id="PTHR17204">
    <property type="entry name" value="PRE-MRNA PROCESSING PROTEIN PRP39-RELATED"/>
    <property type="match status" value="1"/>
</dbReference>
<dbReference type="SUPFAM" id="SSF54928">
    <property type="entry name" value="RNA-binding domain, RBD"/>
    <property type="match status" value="1"/>
</dbReference>
<dbReference type="PROSITE" id="PS50102">
    <property type="entry name" value="RRM"/>
    <property type="match status" value="2"/>
</dbReference>
<dbReference type="InterPro" id="IPR008847">
    <property type="entry name" value="Suf"/>
</dbReference>
<evidence type="ECO:0000256" key="8">
    <source>
        <dbReference type="SAM" id="MobiDB-lite"/>
    </source>
</evidence>
<evidence type="ECO:0000256" key="6">
    <source>
        <dbReference type="ARBA" id="ARBA00023242"/>
    </source>
</evidence>
<feature type="compositionally biased region" description="Polar residues" evidence="8">
    <location>
        <begin position="643"/>
        <end position="658"/>
    </location>
</feature>
<dbReference type="GO" id="GO:0006397">
    <property type="term" value="P:mRNA processing"/>
    <property type="evidence" value="ECO:0007669"/>
    <property type="project" value="UniProtKB-KW"/>
</dbReference>
<dbReference type="GO" id="GO:0008380">
    <property type="term" value="P:RNA splicing"/>
    <property type="evidence" value="ECO:0007669"/>
    <property type="project" value="UniProtKB-KW"/>
</dbReference>
<dbReference type="InterPro" id="IPR035979">
    <property type="entry name" value="RBD_domain_sf"/>
</dbReference>
<evidence type="ECO:0000256" key="7">
    <source>
        <dbReference type="PROSITE-ProRule" id="PRU00176"/>
    </source>
</evidence>
<evidence type="ECO:0000313" key="11">
    <source>
        <dbReference type="Proteomes" id="UP000792457"/>
    </source>
</evidence>
<dbReference type="GO" id="GO:0005634">
    <property type="term" value="C:nucleus"/>
    <property type="evidence" value="ECO:0007669"/>
    <property type="project" value="UniProtKB-SubCell"/>
</dbReference>
<sequence length="864" mass="98732">MAMPAENNNSEEEMMDEDQEDPANDGVSEEGDNMEASSEDESENDSDLEQKYLELEEKIKENPYNYNLHLESIKVCQKLTDYEKLKKVRQRMSEIFPLTPALWLSWLKDEQNVAVSEEEKKVVIDLFERSVKDYQSVELWLEYAGYLTQGNIDDDSVAKIRAVFEKAITSVGLHVARGSSVWDEYLNFEKTLLASMKDVQGDDNDIFAAQLKRVLHLYKRRLSCPLIGMDQVYQDLHDVFAKEYSAELDPVIELGYRKALAKLEKVIPYEELLAGADGSEVDLEPASQRLSRWRDYLSFEVSEEADPGRIQCLYERALSEGGLCLEPSIWLEYTEWVDATLRIGAVALPVCERAVRNCPWVAMLWVRYIRTSERNSSPHEEVKAILERSLASGFSSAQEYRELWMTYIDYLRRRLRTWDNEPSQGDGICAEHKIANEELKATFDRACSHLAEYFGLEGDPSCQLLQYWARIEALQFGDMEKTRLLWNDILSIGHDKAAQMWLEYIRLERAYGDSKHIRRLYTRALASTTDWPETIGESWVAYERDEGSLESYEACENAVKSRIEKVVEERAKAAAKAAEAAREAEGIKKSKRKGEKGKVQEKWNAFKMPTGLPPSSGAKRKREDSEGAAQQNNTQGKWEDSKTSSSPSIHGSVDNGQSDEMAAQTAKKRAVDDAEPVEVPLVAHDSSKDDRTVFVSNLDYSTTDEIIKEAFSKVGSITDLRLVKDYRGRSKGYCYIEFSTHEEAGKALAMDREILNNRPLFVSKCDPDKHTRGPAFKYSTDLEKNKLFVKGLPLSTTKEDLEKLFGTYGTLKDVRLVTYRNGHSKGLAYVDFVDEVNYVKCLHYVLPFPFNIKKKSPDNFVFFF</sequence>
<dbReference type="InterPro" id="IPR012677">
    <property type="entry name" value="Nucleotide-bd_a/b_plait_sf"/>
</dbReference>
<gene>
    <name evidence="10" type="ORF">J437_LFUL008655</name>
</gene>
<evidence type="ECO:0000256" key="2">
    <source>
        <dbReference type="ARBA" id="ARBA00022664"/>
    </source>
</evidence>
<keyword evidence="11" id="KW-1185">Reference proteome</keyword>